<feature type="transmembrane region" description="Helical" evidence="1">
    <location>
        <begin position="47"/>
        <end position="66"/>
    </location>
</feature>
<proteinExistence type="predicted"/>
<reference evidence="2 3" key="1">
    <citation type="journal article" date="2008" name="J. Bacteriol.">
        <title>Complete genome sequence of the mosquitocidal bacterium Bacillus sphaericus C3-41 and comparison with those of closely related Bacillus species.</title>
        <authorList>
            <person name="Hu X."/>
            <person name="Fan W."/>
            <person name="Han B."/>
            <person name="Liu H."/>
            <person name="Zheng D."/>
            <person name="Li Q."/>
            <person name="Dong W."/>
            <person name="Yan J."/>
            <person name="Gao M."/>
            <person name="Berry C."/>
            <person name="Yuan Z."/>
        </authorList>
    </citation>
    <scope>NUCLEOTIDE SEQUENCE [LARGE SCALE GENOMIC DNA]</scope>
    <source>
        <strain evidence="2 3">C3-41</strain>
    </source>
</reference>
<dbReference type="KEGG" id="lsp:Bsph_4484"/>
<dbReference type="EMBL" id="CP000817">
    <property type="protein sequence ID" value="ACA41935.1"/>
    <property type="molecule type" value="Genomic_DNA"/>
</dbReference>
<evidence type="ECO:0000313" key="3">
    <source>
        <dbReference type="Proteomes" id="UP000002164"/>
    </source>
</evidence>
<organism evidence="2 3">
    <name type="scientific">Lysinibacillus sphaericus (strain C3-41)</name>
    <dbReference type="NCBI Taxonomy" id="444177"/>
    <lineage>
        <taxon>Bacteria</taxon>
        <taxon>Bacillati</taxon>
        <taxon>Bacillota</taxon>
        <taxon>Bacilli</taxon>
        <taxon>Bacillales</taxon>
        <taxon>Bacillaceae</taxon>
        <taxon>Lysinibacillus</taxon>
    </lineage>
</organism>
<evidence type="ECO:0000256" key="1">
    <source>
        <dbReference type="SAM" id="Phobius"/>
    </source>
</evidence>
<dbReference type="HOGENOM" id="CLU_2770950_0_0_9"/>
<protein>
    <submittedName>
        <fullName evidence="2">Uncharacterized protein</fullName>
    </submittedName>
</protein>
<accession>B1HZS6</accession>
<sequence>MLKDIPKSSVINGKSPTLINSVDPIPKALIASASKVNLTLGFFECDILLISPLIFFIMYSNIHTYLKDM</sequence>
<keyword evidence="1" id="KW-0812">Transmembrane</keyword>
<name>B1HZS6_LYSSC</name>
<dbReference type="AlphaFoldDB" id="B1HZS6"/>
<dbReference type="Proteomes" id="UP000002164">
    <property type="component" value="Chromosome"/>
</dbReference>
<keyword evidence="1" id="KW-1133">Transmembrane helix</keyword>
<keyword evidence="1" id="KW-0472">Membrane</keyword>
<evidence type="ECO:0000313" key="2">
    <source>
        <dbReference type="EMBL" id="ACA41935.1"/>
    </source>
</evidence>
<dbReference type="EnsemblBacteria" id="ACA41935">
    <property type="protein sequence ID" value="ACA41935"/>
    <property type="gene ID" value="Bsph_4484"/>
</dbReference>
<gene>
    <name evidence="2" type="ordered locus">Bsph_4484</name>
</gene>